<gene>
    <name evidence="3" type="ORF">H1R20_g8995</name>
</gene>
<proteinExistence type="predicted"/>
<dbReference type="Gene3D" id="1.10.510.10">
    <property type="entry name" value="Transferase(Phosphotransferase) domain 1"/>
    <property type="match status" value="1"/>
</dbReference>
<sequence length="730" mass="82101">MWFSTDQNKVVISAILGGNFKIDSCLNNEAGSLHTTDIIVPMEFKLVRNFDKVRQITIEGHRMTLWYFSRSHSVKSQSFDFVKVFLFRPLVAAAFLNFKQHPKTLVSVLISLIFSNDKDLGFDPNITLKSKTRRQFIYTVHGEGGPRRFLTTHSIFENRALAVAGRTTRVFRVVELDGQTDAPKEGAKPMVLKDVWLDKDAKTEVEIQRELFADIQQFAENPDWRAHECLSAFDQEEDADVIDAFGKLLEGERYKDLFLVIREGSTGECSKPLAQSAWRSASKIFFSAVKSTRADDPFLTTQHLSVPGSSATRNLKIRPAEEDIQPAIQTYAPRQRSFLVFDDECTRLYCLPTIGDVFTVLNDCIAALRLMFCAGWVHRDISCNNIMAVRDPETQQWKLKLADLEYGKKFGLNTCTSDPTTGTPFFMPCEILRRRYFGLRKEVQAIPGVSRRKANRAKDSHRVEPTYPLIHNFLHDLEASWWITLWIITSRLGHKPSETYALPIFYNTSTLELSEPRLAALEEEIDKKLYGCLLEPLKGVVGEFERIRLHLAQTAEDLGKAKAWSMKKGCQLYSELHANFAAAFAEFANPEAKWASVRLKIPTSSSPRPMDATVIEDLNKLCVAPCSEESLPTQVEPRDPDEEVRALADTPPPPASLPSSNTLKRSYHDIEQGDADDEDGGRFSDSKRVKSNDGGKIPASGPSGASTSAGCGVRSTLRQNATSYRSHSRK</sequence>
<dbReference type="OrthoDB" id="312874at2759"/>
<dbReference type="Pfam" id="PF17667">
    <property type="entry name" value="Pkinase_fungal"/>
    <property type="match status" value="1"/>
</dbReference>
<organism evidence="3 4">
    <name type="scientific">Candolleomyces eurysporus</name>
    <dbReference type="NCBI Taxonomy" id="2828524"/>
    <lineage>
        <taxon>Eukaryota</taxon>
        <taxon>Fungi</taxon>
        <taxon>Dikarya</taxon>
        <taxon>Basidiomycota</taxon>
        <taxon>Agaricomycotina</taxon>
        <taxon>Agaricomycetes</taxon>
        <taxon>Agaricomycetidae</taxon>
        <taxon>Agaricales</taxon>
        <taxon>Agaricineae</taxon>
        <taxon>Psathyrellaceae</taxon>
        <taxon>Candolleomyces</taxon>
    </lineage>
</organism>
<feature type="non-terminal residue" evidence="3">
    <location>
        <position position="730"/>
    </location>
</feature>
<protein>
    <recommendedName>
        <fullName evidence="2">Fungal-type protein kinase domain-containing protein</fullName>
    </recommendedName>
</protein>
<name>A0A9W8J4F6_9AGAR</name>
<dbReference type="Proteomes" id="UP001140091">
    <property type="component" value="Unassembled WGS sequence"/>
</dbReference>
<dbReference type="SUPFAM" id="SSF56112">
    <property type="entry name" value="Protein kinase-like (PK-like)"/>
    <property type="match status" value="1"/>
</dbReference>
<dbReference type="AlphaFoldDB" id="A0A9W8J4F6"/>
<feature type="compositionally biased region" description="Basic and acidic residues" evidence="1">
    <location>
        <begin position="680"/>
        <end position="693"/>
    </location>
</feature>
<dbReference type="InterPro" id="IPR011009">
    <property type="entry name" value="Kinase-like_dom_sf"/>
</dbReference>
<accession>A0A9W8J4F6</accession>
<dbReference type="PANTHER" id="PTHR38248:SF2">
    <property type="entry name" value="FUNK1 11"/>
    <property type="match status" value="1"/>
</dbReference>
<reference evidence="3" key="1">
    <citation type="submission" date="2022-06" db="EMBL/GenBank/DDBJ databases">
        <title>Genome Sequence of Candolleomyces eurysporus.</title>
        <authorList>
            <person name="Buettner E."/>
        </authorList>
    </citation>
    <scope>NUCLEOTIDE SEQUENCE</scope>
    <source>
        <strain evidence="3">VTCC 930004</strain>
    </source>
</reference>
<feature type="compositionally biased region" description="Low complexity" evidence="1">
    <location>
        <begin position="699"/>
        <end position="712"/>
    </location>
</feature>
<feature type="compositionally biased region" description="Polar residues" evidence="1">
    <location>
        <begin position="716"/>
        <end position="730"/>
    </location>
</feature>
<feature type="domain" description="Fungal-type protein kinase" evidence="2">
    <location>
        <begin position="56"/>
        <end position="488"/>
    </location>
</feature>
<evidence type="ECO:0000313" key="3">
    <source>
        <dbReference type="EMBL" id="KAJ2928092.1"/>
    </source>
</evidence>
<keyword evidence="4" id="KW-1185">Reference proteome</keyword>
<dbReference type="EMBL" id="JANBPK010000941">
    <property type="protein sequence ID" value="KAJ2928092.1"/>
    <property type="molecule type" value="Genomic_DNA"/>
</dbReference>
<dbReference type="InterPro" id="IPR040976">
    <property type="entry name" value="Pkinase_fungal"/>
</dbReference>
<dbReference type="PANTHER" id="PTHR38248">
    <property type="entry name" value="FUNK1 6"/>
    <property type="match status" value="1"/>
</dbReference>
<evidence type="ECO:0000259" key="2">
    <source>
        <dbReference type="Pfam" id="PF17667"/>
    </source>
</evidence>
<comment type="caution">
    <text evidence="3">The sequence shown here is derived from an EMBL/GenBank/DDBJ whole genome shotgun (WGS) entry which is preliminary data.</text>
</comment>
<evidence type="ECO:0000313" key="4">
    <source>
        <dbReference type="Proteomes" id="UP001140091"/>
    </source>
</evidence>
<evidence type="ECO:0000256" key="1">
    <source>
        <dbReference type="SAM" id="MobiDB-lite"/>
    </source>
</evidence>
<feature type="region of interest" description="Disordered" evidence="1">
    <location>
        <begin position="629"/>
        <end position="730"/>
    </location>
</feature>